<dbReference type="Proteomes" id="UP000190037">
    <property type="component" value="Unassembled WGS sequence"/>
</dbReference>
<accession>A0A1T3P1S4</accession>
<sequence length="189" mass="20619">MKPPTPQEFDALADAMNAALNNHYHADLCGCRTWPQSCHTAETFGSPYKPGYWDTSAFAIVLPLVWDEIVKAAGGQPQSYGEWFSKMLDDAEARGTSHNSTCTTGLCGWRQIHVERYERRVDGVMWALEECDETEIGPDDPGAGWFLYGPGPFEGGRFLVASDAVPTVGADAVIRNHNYLSGTESGGAK</sequence>
<dbReference type="EMBL" id="MWQN01000001">
    <property type="protein sequence ID" value="OPC83056.1"/>
    <property type="molecule type" value="Genomic_DNA"/>
</dbReference>
<dbReference type="OrthoDB" id="4313848at2"/>
<dbReference type="RefSeq" id="WP_078977355.1">
    <property type="nucleotide sequence ID" value="NZ_MWQN01000001.1"/>
</dbReference>
<name>A0A1T3P1S4_9ACTN</name>
<evidence type="ECO:0000313" key="1">
    <source>
        <dbReference type="EMBL" id="OPC83056.1"/>
    </source>
</evidence>
<keyword evidence="2" id="KW-1185">Reference proteome</keyword>
<reference evidence="1 2" key="1">
    <citation type="submission" date="2017-03" db="EMBL/GenBank/DDBJ databases">
        <title>Draft genome sequence of Streptomyces scabrisporus NF3, endophyte isolated from Amphipterygium adstringens.</title>
        <authorList>
            <person name="Vazquez M."/>
            <person name="Ceapa C.D."/>
            <person name="Rodriguez Luna D."/>
            <person name="Sanchez Esquivel S."/>
        </authorList>
    </citation>
    <scope>NUCLEOTIDE SEQUENCE [LARGE SCALE GENOMIC DNA]</scope>
    <source>
        <strain evidence="1 2">NF3</strain>
    </source>
</reference>
<comment type="caution">
    <text evidence="1">The sequence shown here is derived from an EMBL/GenBank/DDBJ whole genome shotgun (WGS) entry which is preliminary data.</text>
</comment>
<organism evidence="1 2">
    <name type="scientific">Embleya scabrispora</name>
    <dbReference type="NCBI Taxonomy" id="159449"/>
    <lineage>
        <taxon>Bacteria</taxon>
        <taxon>Bacillati</taxon>
        <taxon>Actinomycetota</taxon>
        <taxon>Actinomycetes</taxon>
        <taxon>Kitasatosporales</taxon>
        <taxon>Streptomycetaceae</taxon>
        <taxon>Embleya</taxon>
    </lineage>
</organism>
<dbReference type="STRING" id="159449.B4N89_20820"/>
<evidence type="ECO:0000313" key="2">
    <source>
        <dbReference type="Proteomes" id="UP000190037"/>
    </source>
</evidence>
<protein>
    <submittedName>
        <fullName evidence="1">Uncharacterized protein</fullName>
    </submittedName>
</protein>
<proteinExistence type="predicted"/>
<gene>
    <name evidence="1" type="ORF">B4N89_20820</name>
</gene>
<dbReference type="AlphaFoldDB" id="A0A1T3P1S4"/>